<feature type="chain" id="PRO_5039098343" evidence="1">
    <location>
        <begin position="22"/>
        <end position="458"/>
    </location>
</feature>
<dbReference type="OrthoDB" id="9795467at2"/>
<dbReference type="Gene3D" id="3.40.190.10">
    <property type="entry name" value="Periplasmic binding protein-like II"/>
    <property type="match status" value="1"/>
</dbReference>
<dbReference type="PROSITE" id="PS51257">
    <property type="entry name" value="PROKAR_LIPOPROTEIN"/>
    <property type="match status" value="1"/>
</dbReference>
<dbReference type="RefSeq" id="WP_091181231.1">
    <property type="nucleotide sequence ID" value="NZ_FNRY01000001.1"/>
</dbReference>
<keyword evidence="1" id="KW-0732">Signal</keyword>
<evidence type="ECO:0000313" key="3">
    <source>
        <dbReference type="Proteomes" id="UP000199183"/>
    </source>
</evidence>
<dbReference type="InterPro" id="IPR006059">
    <property type="entry name" value="SBP"/>
</dbReference>
<name>A0A1H4KIS0_9MICO</name>
<dbReference type="InterPro" id="IPR050490">
    <property type="entry name" value="Bact_solute-bd_prot1"/>
</dbReference>
<reference evidence="2 3" key="1">
    <citation type="submission" date="2016-10" db="EMBL/GenBank/DDBJ databases">
        <authorList>
            <person name="de Groot N.N."/>
        </authorList>
    </citation>
    <scope>NUCLEOTIDE SEQUENCE [LARGE SCALE GENOMIC DNA]</scope>
    <source>
        <strain evidence="2 3">DSM 21799</strain>
    </source>
</reference>
<dbReference type="SUPFAM" id="SSF53850">
    <property type="entry name" value="Periplasmic binding protein-like II"/>
    <property type="match status" value="1"/>
</dbReference>
<feature type="signal peptide" evidence="1">
    <location>
        <begin position="1"/>
        <end position="21"/>
    </location>
</feature>
<dbReference type="PANTHER" id="PTHR43649:SF12">
    <property type="entry name" value="DIACETYLCHITOBIOSE BINDING PROTEIN DASA"/>
    <property type="match status" value="1"/>
</dbReference>
<gene>
    <name evidence="2" type="ORF">SAMN04489806_1174</name>
</gene>
<dbReference type="STRING" id="640635.SAMN04489806_1174"/>
<dbReference type="Proteomes" id="UP000199183">
    <property type="component" value="Unassembled WGS sequence"/>
</dbReference>
<dbReference type="Pfam" id="PF01547">
    <property type="entry name" value="SBP_bac_1"/>
    <property type="match status" value="1"/>
</dbReference>
<proteinExistence type="predicted"/>
<accession>A0A1H4KIS0</accession>
<evidence type="ECO:0000256" key="1">
    <source>
        <dbReference type="SAM" id="SignalP"/>
    </source>
</evidence>
<dbReference type="EMBL" id="FNRY01000001">
    <property type="protein sequence ID" value="SEB58015.1"/>
    <property type="molecule type" value="Genomic_DNA"/>
</dbReference>
<protein>
    <submittedName>
        <fullName evidence="2">Carbohydrate ABC transporter substrate-binding protein, CUT1 family</fullName>
    </submittedName>
</protein>
<dbReference type="PANTHER" id="PTHR43649">
    <property type="entry name" value="ARABINOSE-BINDING PROTEIN-RELATED"/>
    <property type="match status" value="1"/>
</dbReference>
<sequence>MKKRQLTLLAVTAAASMVVLAGCGSGGGGGTEAESADFTTSPSGTLNAWGFDNADEVGTSRLDYAKEQLKDVDIKIDQTAFDAQKFTTRAASGKVPDVVQMDRRFVATYAAQGLIMPLDKCYSAHSAKPTDLYYQSVVDDITFDGKVWAVPQFYQPPAIILNKRVMDAAGVTADQIDTSKPDVLLDAIGKMYKESGGNPSVLGFDPVSTGQGGLWVLGLGGQLTDSDGKPTLDDPKNEKALDLLKKINDAQGGYAKVKSFTDTFDTFGDKNQYVTDQVGAQVNAQWYVNVLTPYIDKVDIGAVPFKDSDGQPFAVASGTSFVIPTGAKNADAACAWALDLTSQDAWMAAAAARNKTIESTPGAINTGLFTGSPKADQAIREKYVKKSGNEGFDQTIATFYDVVNSGKSFGASPAGQSIENEMNNAISSTLLGDKSAKQALAEAQKAAQRAYDNAMAGK</sequence>
<dbReference type="AlphaFoldDB" id="A0A1H4KIS0"/>
<evidence type="ECO:0000313" key="2">
    <source>
        <dbReference type="EMBL" id="SEB58015.1"/>
    </source>
</evidence>
<keyword evidence="3" id="KW-1185">Reference proteome</keyword>
<organism evidence="2 3">
    <name type="scientific">Paramicrobacterium humi</name>
    <dbReference type="NCBI Taxonomy" id="640635"/>
    <lineage>
        <taxon>Bacteria</taxon>
        <taxon>Bacillati</taxon>
        <taxon>Actinomycetota</taxon>
        <taxon>Actinomycetes</taxon>
        <taxon>Micrococcales</taxon>
        <taxon>Microbacteriaceae</taxon>
        <taxon>Paramicrobacterium</taxon>
    </lineage>
</organism>